<keyword evidence="4" id="KW-1185">Reference proteome</keyword>
<keyword evidence="1" id="KW-1133">Transmembrane helix</keyword>
<dbReference type="EMBL" id="PEGB01000008">
    <property type="protein sequence ID" value="RLU08102.1"/>
    <property type="molecule type" value="Genomic_DNA"/>
</dbReference>
<evidence type="ECO:0000313" key="4">
    <source>
        <dbReference type="Proteomes" id="UP000282140"/>
    </source>
</evidence>
<reference evidence="4 5" key="1">
    <citation type="journal article" date="2018" name="Front. Microbiol.">
        <title>Discovery of Phloeophagus Beetles as a Source of Pseudomonas Strains That Produce Potentially New Bioactive Substances and Description of Pseudomonas bohemica sp. nov.</title>
        <authorList>
            <person name="Saati-Santamaria Z."/>
            <person name="Lopez-Mondejar R."/>
            <person name="Jimenez-Gomez A."/>
            <person name="Diez-Mendez A."/>
            <person name="Vetrovsky T."/>
            <person name="Igual J.M."/>
            <person name="Velazquez E."/>
            <person name="Kolarik M."/>
            <person name="Rivas R."/>
            <person name="Garcia-Fraile P."/>
        </authorList>
    </citation>
    <scope>NUCLEOTIDE SEQUENCE [LARGE SCALE GENOMIC DNA]</scope>
    <source>
        <strain evidence="3 5">A2-NA12</strain>
        <strain evidence="2 4">A2-NA13</strain>
    </source>
</reference>
<keyword evidence="1" id="KW-0812">Transmembrane</keyword>
<comment type="caution">
    <text evidence="2">The sequence shown here is derived from an EMBL/GenBank/DDBJ whole genome shotgun (WGS) entry which is preliminary data.</text>
</comment>
<proteinExistence type="predicted"/>
<name>A0A3L8CIK5_9PSED</name>
<evidence type="ECO:0000313" key="3">
    <source>
        <dbReference type="EMBL" id="RLU11570.1"/>
    </source>
</evidence>
<dbReference type="Proteomes" id="UP000282672">
    <property type="component" value="Unassembled WGS sequence"/>
</dbReference>
<accession>A0A3L8CIK5</accession>
<evidence type="ECO:0000256" key="1">
    <source>
        <dbReference type="SAM" id="Phobius"/>
    </source>
</evidence>
<dbReference type="AlphaFoldDB" id="A0A3L8CIK5"/>
<protein>
    <submittedName>
        <fullName evidence="2">Uncharacterized protein</fullName>
    </submittedName>
</protein>
<keyword evidence="1" id="KW-0472">Membrane</keyword>
<dbReference type="RefSeq" id="WP_121732139.1">
    <property type="nucleotide sequence ID" value="NZ_PEGA01000008.1"/>
</dbReference>
<gene>
    <name evidence="3" type="ORF">CS076_10205</name>
    <name evidence="2" type="ORF">CS078_17280</name>
</gene>
<dbReference type="EMBL" id="PEGA01000008">
    <property type="protein sequence ID" value="RLU11570.1"/>
    <property type="molecule type" value="Genomic_DNA"/>
</dbReference>
<feature type="transmembrane region" description="Helical" evidence="1">
    <location>
        <begin position="7"/>
        <end position="28"/>
    </location>
</feature>
<evidence type="ECO:0000313" key="5">
    <source>
        <dbReference type="Proteomes" id="UP000282672"/>
    </source>
</evidence>
<evidence type="ECO:0000313" key="2">
    <source>
        <dbReference type="EMBL" id="RLU08102.1"/>
    </source>
</evidence>
<dbReference type="Proteomes" id="UP000282140">
    <property type="component" value="Unassembled WGS sequence"/>
</dbReference>
<sequence>MSNKLEKVGGVITALYFLIVVVFISLRVDLSEPLTLSDLGSFLSGAFGPVAFLWLVLVFVQQCRALKVGSDALILQTEELRHSVEQQTIIAQAATEISKSAIEANEINEAEMEWRLKANFKVVKEPENYEVFPGVIGTKLTYKNEGNDASDVKIIFTPMIKGAPFFLGEIRRGESKTYPFSTTVYGPADMEIRYTGVDGEERSEFYTYTVSPAPYDVTFQRKPPVRP</sequence>
<organism evidence="2 4">
    <name type="scientific">Pseudomonas prosekii</name>
    <dbReference type="NCBI Taxonomy" id="1148509"/>
    <lineage>
        <taxon>Bacteria</taxon>
        <taxon>Pseudomonadati</taxon>
        <taxon>Pseudomonadota</taxon>
        <taxon>Gammaproteobacteria</taxon>
        <taxon>Pseudomonadales</taxon>
        <taxon>Pseudomonadaceae</taxon>
        <taxon>Pseudomonas</taxon>
    </lineage>
</organism>
<feature type="transmembrane region" description="Helical" evidence="1">
    <location>
        <begin position="40"/>
        <end position="60"/>
    </location>
</feature>